<dbReference type="InterPro" id="IPR025737">
    <property type="entry name" value="FApF"/>
</dbReference>
<organism evidence="2 3">
    <name type="scientific">Pectobacterium actinidiae</name>
    <dbReference type="NCBI Taxonomy" id="1507808"/>
    <lineage>
        <taxon>Bacteria</taxon>
        <taxon>Pseudomonadati</taxon>
        <taxon>Pseudomonadota</taxon>
        <taxon>Gammaproteobacteria</taxon>
        <taxon>Enterobacterales</taxon>
        <taxon>Pectobacteriaceae</taxon>
        <taxon>Pectobacterium</taxon>
    </lineage>
</organism>
<feature type="signal peptide" evidence="1">
    <location>
        <begin position="1"/>
        <end position="20"/>
    </location>
</feature>
<dbReference type="EMBL" id="MPUJ01000008">
    <property type="protein sequence ID" value="ONK04807.1"/>
    <property type="molecule type" value="Genomic_DNA"/>
</dbReference>
<proteinExistence type="predicted"/>
<dbReference type="AlphaFoldDB" id="A0A1V2R227"/>
<dbReference type="Pfam" id="PF13557">
    <property type="entry name" value="Phenol_MetA_deg"/>
    <property type="match status" value="1"/>
</dbReference>
<dbReference type="RefSeq" id="WP_039363029.1">
    <property type="nucleotide sequence ID" value="NZ_JRMH01000002.1"/>
</dbReference>
<evidence type="ECO:0000313" key="2">
    <source>
        <dbReference type="EMBL" id="ONK04807.1"/>
    </source>
</evidence>
<dbReference type="Proteomes" id="UP000189286">
    <property type="component" value="Unassembled WGS sequence"/>
</dbReference>
<comment type="caution">
    <text evidence="2">The sequence shown here is derived from an EMBL/GenBank/DDBJ whole genome shotgun (WGS) entry which is preliminary data.</text>
</comment>
<dbReference type="OrthoDB" id="191143at2"/>
<accession>A0A1V2R227</accession>
<protein>
    <submittedName>
        <fullName evidence="2">Phenol degradation protein meta</fullName>
    </submittedName>
</protein>
<evidence type="ECO:0000313" key="3">
    <source>
        <dbReference type="Proteomes" id="UP000189286"/>
    </source>
</evidence>
<keyword evidence="1" id="KW-0732">Signal</keyword>
<gene>
    <name evidence="2" type="ORF">BSK71_14415</name>
</gene>
<sequence length="288" mass="31367">MKKKAFLLATALLATTRAYAVEVAPGDFEQNPVGATVGLLYYQYASTDAAYADGNRVSSDYRLKSHIGMVRLLHTIAVSDTATLDPQFLLPFGQISGHGDAAGLGTADGIGDLILTVPLKVRLNDARDVVGLAPYLSVPVGRYDQNAPLNLGENRWKVDLQAAYIKHLGEKWAVDLVGDAIWYGDNNDAGPGSARLEQDVSYAAQLMGRYMPTPTLSFGLGVGHLWGGETTLDGVKQDNQQRTTNLRFTTTAFVTQKDQIQMQLGRDLAVENGAREDFRLNLRYARAF</sequence>
<name>A0A1V2R227_9GAMM</name>
<evidence type="ECO:0000256" key="1">
    <source>
        <dbReference type="SAM" id="SignalP"/>
    </source>
</evidence>
<reference evidence="3" key="1">
    <citation type="submission" date="2016-11" db="EMBL/GenBank/DDBJ databases">
        <authorList>
            <person name="Panda P."/>
            <person name="Visnovsky S."/>
            <person name="Pitman A."/>
        </authorList>
    </citation>
    <scope>NUCLEOTIDE SEQUENCE [LARGE SCALE GENOMIC DNA]</scope>
    <source>
        <strain evidence="3">ICMP 9972</strain>
    </source>
</reference>
<feature type="chain" id="PRO_5010716773" evidence="1">
    <location>
        <begin position="21"/>
        <end position="288"/>
    </location>
</feature>